<evidence type="ECO:0000256" key="1">
    <source>
        <dbReference type="ARBA" id="ARBA00004141"/>
    </source>
</evidence>
<evidence type="ECO:0000256" key="12">
    <source>
        <dbReference type="ARBA" id="ARBA00023098"/>
    </source>
</evidence>
<feature type="transmembrane region" description="Helical" evidence="16">
    <location>
        <begin position="57"/>
        <end position="74"/>
    </location>
</feature>
<dbReference type="EC" id="2.1.1.317" evidence="14"/>
<evidence type="ECO:0000256" key="14">
    <source>
        <dbReference type="ARBA" id="ARBA00039020"/>
    </source>
</evidence>
<proteinExistence type="inferred from homology"/>
<reference evidence="18" key="1">
    <citation type="submission" date="2016-05" db="EMBL/GenBank/DDBJ databases">
        <title>Comparative genomics of biotechnologically important yeasts.</title>
        <authorList>
            <consortium name="DOE Joint Genome Institute"/>
            <person name="Riley R."/>
            <person name="Haridas S."/>
            <person name="Wolfe K.H."/>
            <person name="Lopes M.R."/>
            <person name="Hittinger C.T."/>
            <person name="Goker M."/>
            <person name="Salamov A."/>
            <person name="Wisecaver J."/>
            <person name="Long T.M."/>
            <person name="Aerts A.L."/>
            <person name="Barry K."/>
            <person name="Choi C."/>
            <person name="Clum A."/>
            <person name="Coughlan A.Y."/>
            <person name="Deshpande S."/>
            <person name="Douglass A.P."/>
            <person name="Hanson S.J."/>
            <person name="Klenk H.-P."/>
            <person name="Labutti K."/>
            <person name="Lapidus A."/>
            <person name="Lindquist E."/>
            <person name="Lipzen A."/>
            <person name="Meier-Kolthoff J.P."/>
            <person name="Ohm R.A."/>
            <person name="Otillar R.P."/>
            <person name="Pangilinan J."/>
            <person name="Peng Y."/>
            <person name="Rokas A."/>
            <person name="Rosa C.A."/>
            <person name="Scheuner C."/>
            <person name="Sibirny A.A."/>
            <person name="Slot J.C."/>
            <person name="Stielow J.B."/>
            <person name="Sun H."/>
            <person name="Kurtzman C.P."/>
            <person name="Blackwell M."/>
            <person name="Grigoriev I.V."/>
            <person name="Jeffries T.W."/>
        </authorList>
    </citation>
    <scope>NUCLEOTIDE SEQUENCE [LARGE SCALE GENOMIC DNA]</scope>
    <source>
        <strain evidence="18">NRRL Y-2460</strain>
    </source>
</reference>
<keyword evidence="6" id="KW-0489">Methyltransferase</keyword>
<comment type="subcellular location">
    <subcellularLocation>
        <location evidence="1">Membrane</location>
        <topology evidence="1">Multi-pass membrane protein</topology>
    </subcellularLocation>
</comment>
<evidence type="ECO:0000256" key="6">
    <source>
        <dbReference type="ARBA" id="ARBA00022603"/>
    </source>
</evidence>
<evidence type="ECO:0000256" key="16">
    <source>
        <dbReference type="SAM" id="Phobius"/>
    </source>
</evidence>
<protein>
    <recommendedName>
        <fullName evidence="14">sphingolipid C(9)-methyltransferase</fullName>
        <ecNumber evidence="14">2.1.1.317</ecNumber>
    </recommendedName>
</protein>
<evidence type="ECO:0000256" key="3">
    <source>
        <dbReference type="ARBA" id="ARBA00004991"/>
    </source>
</evidence>
<dbReference type="Gene3D" id="3.40.50.150">
    <property type="entry name" value="Vaccinia Virus protein VP39"/>
    <property type="match status" value="1"/>
</dbReference>
<keyword evidence="18" id="KW-1185">Reference proteome</keyword>
<dbReference type="PANTHER" id="PTHR45197:SF1">
    <property type="entry name" value="SPHINGOLIPID C9-METHYLTRANSFERASE A-RELATED"/>
    <property type="match status" value="1"/>
</dbReference>
<dbReference type="PANTHER" id="PTHR45197">
    <property type="entry name" value="SYNTHASE, PUTATIVE (AFU_ORTHOLOGUE AFUA_7G04190)-RELATED"/>
    <property type="match status" value="1"/>
</dbReference>
<evidence type="ECO:0000256" key="9">
    <source>
        <dbReference type="ARBA" id="ARBA00022692"/>
    </source>
</evidence>
<evidence type="ECO:0000256" key="11">
    <source>
        <dbReference type="ARBA" id="ARBA00022989"/>
    </source>
</evidence>
<keyword evidence="10" id="KW-0746">Sphingolipid metabolism</keyword>
<evidence type="ECO:0000256" key="10">
    <source>
        <dbReference type="ARBA" id="ARBA00022919"/>
    </source>
</evidence>
<evidence type="ECO:0000256" key="4">
    <source>
        <dbReference type="ARBA" id="ARBA00010815"/>
    </source>
</evidence>
<dbReference type="Proteomes" id="UP000094236">
    <property type="component" value="Unassembled WGS sequence"/>
</dbReference>
<dbReference type="InterPro" id="IPR029063">
    <property type="entry name" value="SAM-dependent_MTases_sf"/>
</dbReference>
<evidence type="ECO:0000256" key="5">
    <source>
        <dbReference type="ARBA" id="ARBA00022516"/>
    </source>
</evidence>
<dbReference type="STRING" id="669874.A0A1E4U018"/>
<feature type="compositionally biased region" description="Polar residues" evidence="15">
    <location>
        <begin position="1"/>
        <end position="25"/>
    </location>
</feature>
<dbReference type="GO" id="GO:0032259">
    <property type="term" value="P:methylation"/>
    <property type="evidence" value="ECO:0007669"/>
    <property type="project" value="UniProtKB-KW"/>
</dbReference>
<keyword evidence="8" id="KW-0949">S-adenosyl-L-methionine</keyword>
<dbReference type="GO" id="GO:0016020">
    <property type="term" value="C:membrane"/>
    <property type="evidence" value="ECO:0007669"/>
    <property type="project" value="UniProtKB-SubCell"/>
</dbReference>
<dbReference type="InterPro" id="IPR052290">
    <property type="entry name" value="Sphingo_C9-MT"/>
</dbReference>
<evidence type="ECO:0000256" key="7">
    <source>
        <dbReference type="ARBA" id="ARBA00022679"/>
    </source>
</evidence>
<keyword evidence="5" id="KW-0444">Lipid biosynthesis</keyword>
<dbReference type="CDD" id="cd02440">
    <property type="entry name" value="AdoMet_MTases"/>
    <property type="match status" value="1"/>
</dbReference>
<sequence>MASPSSSYEFVGNQASNDQQQSSGTRKLDEFDCGYRTTNYPCIKNAPLPADGPGSKHFSNLLLIAIVVLIPYFVTRKFRGGFKTFIFFTILLVIPILMAYWTVLSTYSPRINEKVKLPNRGVEYYLEFHDEELAKKYSGQNKIPYETFHELYFANKVSFKGDALDILEYRHDWCNFKFTISLFKYFLLDMIPEVIMHTKSQDEEQVRDHYDRGDDFYSWFLGDRMIYTSGVISDINKSETLEQLQDNKLKTVLEKIDLKPGEQLLDLGCGWGTLASFASYKYGAKVTGITLGKNQTKYGNEQLKKYGIPESQSKILCHDYRDTPLPKDSDGKTKKYDKITCLEMAEHVGIRKFGSFLQQLYDMLEDDGIICFQYSGLRKPWQYEDLQWGLFMNKYIFPGADASTPLDFVTSKLEGVGFEVVAVDNIGVHYSATLYRWYLNWMSNKDKVVNKYGIKWFRIWEFFLASSTIISRDGGATCYQITLRKNLNSYHRVEYIPRQTGLLKGEEWAK</sequence>
<evidence type="ECO:0000256" key="15">
    <source>
        <dbReference type="SAM" id="MobiDB-lite"/>
    </source>
</evidence>
<feature type="transmembrane region" description="Helical" evidence="16">
    <location>
        <begin position="86"/>
        <end position="104"/>
    </location>
</feature>
<evidence type="ECO:0000313" key="18">
    <source>
        <dbReference type="Proteomes" id="UP000094236"/>
    </source>
</evidence>
<keyword evidence="9 16" id="KW-0812">Transmembrane</keyword>
<name>A0A1E4U018_PACTA</name>
<dbReference type="Pfam" id="PF02353">
    <property type="entry name" value="CMAS"/>
    <property type="match status" value="1"/>
</dbReference>
<comment type="similarity">
    <text evidence="4">Belongs to the CFA/CMAS family.</text>
</comment>
<evidence type="ECO:0000256" key="2">
    <source>
        <dbReference type="ARBA" id="ARBA00004760"/>
    </source>
</evidence>
<keyword evidence="12" id="KW-0443">Lipid metabolism</keyword>
<dbReference type="AlphaFoldDB" id="A0A1E4U018"/>
<dbReference type="GO" id="GO:0008168">
    <property type="term" value="F:methyltransferase activity"/>
    <property type="evidence" value="ECO:0007669"/>
    <property type="project" value="UniProtKB-KW"/>
</dbReference>
<accession>A0A1E4U018</accession>
<dbReference type="GO" id="GO:0006665">
    <property type="term" value="P:sphingolipid metabolic process"/>
    <property type="evidence" value="ECO:0007669"/>
    <property type="project" value="UniProtKB-KW"/>
</dbReference>
<dbReference type="OrthoDB" id="412182at2759"/>
<organism evidence="17 18">
    <name type="scientific">Pachysolen tannophilus NRRL Y-2460</name>
    <dbReference type="NCBI Taxonomy" id="669874"/>
    <lineage>
        <taxon>Eukaryota</taxon>
        <taxon>Fungi</taxon>
        <taxon>Dikarya</taxon>
        <taxon>Ascomycota</taxon>
        <taxon>Saccharomycotina</taxon>
        <taxon>Pichiomycetes</taxon>
        <taxon>Pachysolenaceae</taxon>
        <taxon>Pachysolen</taxon>
    </lineage>
</organism>
<comment type="pathway">
    <text evidence="2">Lipid metabolism; sphingolipid metabolism.</text>
</comment>
<evidence type="ECO:0000256" key="8">
    <source>
        <dbReference type="ARBA" id="ARBA00022691"/>
    </source>
</evidence>
<keyword evidence="13 16" id="KW-0472">Membrane</keyword>
<evidence type="ECO:0000256" key="13">
    <source>
        <dbReference type="ARBA" id="ARBA00023136"/>
    </source>
</evidence>
<keyword evidence="7" id="KW-0808">Transferase</keyword>
<evidence type="ECO:0000313" key="17">
    <source>
        <dbReference type="EMBL" id="ODV97268.1"/>
    </source>
</evidence>
<dbReference type="SUPFAM" id="SSF53335">
    <property type="entry name" value="S-adenosyl-L-methionine-dependent methyltransferases"/>
    <property type="match status" value="1"/>
</dbReference>
<dbReference type="EMBL" id="KV454012">
    <property type="protein sequence ID" value="ODV97268.1"/>
    <property type="molecule type" value="Genomic_DNA"/>
</dbReference>
<keyword evidence="11 16" id="KW-1133">Transmembrane helix</keyword>
<feature type="region of interest" description="Disordered" evidence="15">
    <location>
        <begin position="1"/>
        <end position="26"/>
    </location>
</feature>
<comment type="pathway">
    <text evidence="3">Sphingolipid metabolism.</text>
</comment>
<gene>
    <name evidence="17" type="ORF">PACTADRAFT_55687</name>
</gene>